<proteinExistence type="predicted"/>
<protein>
    <submittedName>
        <fullName evidence="1">Uncharacterized protein</fullName>
    </submittedName>
</protein>
<keyword evidence="2" id="KW-1185">Reference proteome</keyword>
<dbReference type="HOGENOM" id="CLU_1933669_0_0_11"/>
<dbReference type="Proteomes" id="UP000002505">
    <property type="component" value="Plasmid pACHL01"/>
</dbReference>
<dbReference type="AlphaFoldDB" id="B8HHS5"/>
<organism evidence="1 2">
    <name type="scientific">Pseudarthrobacter chlorophenolicus (strain ATCC 700700 / DSM 12829 / CIP 107037 / JCM 12360 / KCTC 9906 / NCIMB 13794 / A6)</name>
    <name type="common">Arthrobacter chlorophenolicus</name>
    <dbReference type="NCBI Taxonomy" id="452863"/>
    <lineage>
        <taxon>Bacteria</taxon>
        <taxon>Bacillati</taxon>
        <taxon>Actinomycetota</taxon>
        <taxon>Actinomycetes</taxon>
        <taxon>Micrococcales</taxon>
        <taxon>Micrococcaceae</taxon>
        <taxon>Pseudarthrobacter</taxon>
    </lineage>
</organism>
<dbReference type="OrthoDB" id="9901071at2"/>
<gene>
    <name evidence="1" type="ordered locus">Achl_4021</name>
</gene>
<evidence type="ECO:0000313" key="2">
    <source>
        <dbReference type="Proteomes" id="UP000002505"/>
    </source>
</evidence>
<evidence type="ECO:0000313" key="1">
    <source>
        <dbReference type="EMBL" id="ACL41972.1"/>
    </source>
</evidence>
<reference evidence="1" key="1">
    <citation type="submission" date="2009-01" db="EMBL/GenBank/DDBJ databases">
        <title>Complete sequence of plasmid1 of Arthrobacter chlorophenolicus A6.</title>
        <authorList>
            <consortium name="US DOE Joint Genome Institute"/>
            <person name="Lucas S."/>
            <person name="Copeland A."/>
            <person name="Lapidus A."/>
            <person name="Glavina del Rio T."/>
            <person name="Tice H."/>
            <person name="Bruce D."/>
            <person name="Goodwin L."/>
            <person name="Pitluck S."/>
            <person name="Goltsman E."/>
            <person name="Clum A."/>
            <person name="Larimer F."/>
            <person name="Land M."/>
            <person name="Hauser L."/>
            <person name="Kyrpides N."/>
            <person name="Mikhailova N."/>
            <person name="Jansson J."/>
            <person name="Richardson P."/>
        </authorList>
    </citation>
    <scope>NUCLEOTIDE SEQUENCE [LARGE SCALE GENOMIC DNA]</scope>
    <source>
        <strain evidence="1">A6</strain>
        <plasmid evidence="1">pACHL01</plasmid>
    </source>
</reference>
<dbReference type="EMBL" id="CP001342">
    <property type="protein sequence ID" value="ACL41972.1"/>
    <property type="molecule type" value="Genomic_DNA"/>
</dbReference>
<dbReference type="KEGG" id="ach:Achl_4021"/>
<accession>B8HHS5</accession>
<name>B8HHS5_PSECP</name>
<geneLocation type="plasmid" evidence="1 2">
    <name>pACHL01</name>
</geneLocation>
<sequence>MTTESDVTVASAPEITAGAIYDIVSKISPFAFDGMNVAMSANFESFLEKITFGIEYTNEDQTATDASPFLAMVRSNQDLLAARLIEARDAARISGVPTPVPMDGIETDPTWPQLILSAGPYNPAEDEDAS</sequence>
<dbReference type="RefSeq" id="WP_012622989.1">
    <property type="nucleotide sequence ID" value="NC_011879.1"/>
</dbReference>
<keyword evidence="1" id="KW-0614">Plasmid</keyword>